<keyword evidence="2" id="KW-1185">Reference proteome</keyword>
<sequence length="99" mass="11015">MTSTKSKPLSLQFDGKESFKDRLRMLIGNRSVRAAAKDWGIPTSTLNNHLSKNTQPLLSMVQIIAHKESVGIDWLVNGQQAQQDVSLPDDQDLQDLNAI</sequence>
<dbReference type="EMBL" id="JAFJYC010000002">
    <property type="protein sequence ID" value="MBT9432947.1"/>
    <property type="molecule type" value="Genomic_DNA"/>
</dbReference>
<dbReference type="RefSeq" id="WP_215670382.1">
    <property type="nucleotide sequence ID" value="NZ_JAFJYC010000002.1"/>
</dbReference>
<organism evidence="1 2">
    <name type="scientific">Candidatus Sodalis endolongispinus</name>
    <dbReference type="NCBI Taxonomy" id="2812662"/>
    <lineage>
        <taxon>Bacteria</taxon>
        <taxon>Pseudomonadati</taxon>
        <taxon>Pseudomonadota</taxon>
        <taxon>Gammaproteobacteria</taxon>
        <taxon>Enterobacterales</taxon>
        <taxon>Bruguierivoracaceae</taxon>
        <taxon>Sodalis</taxon>
    </lineage>
</organism>
<dbReference type="Proteomes" id="UP000811282">
    <property type="component" value="Unassembled WGS sequence"/>
</dbReference>
<evidence type="ECO:0000313" key="2">
    <source>
        <dbReference type="Proteomes" id="UP000811282"/>
    </source>
</evidence>
<proteinExistence type="predicted"/>
<reference evidence="1 2" key="1">
    <citation type="journal article" date="2021" name="Genome Biol. Evol.">
        <title>The evolution of interdependence in a four-way mealybug symbiosis.</title>
        <authorList>
            <person name="Garber A.I."/>
            <person name="Kupper M."/>
            <person name="Laetsch D.R."/>
            <person name="Weldon S.R."/>
            <person name="Ladinsky M.S."/>
            <person name="Bjorkman P.J."/>
            <person name="McCutcheon J.P."/>
        </authorList>
    </citation>
    <scope>NUCLEOTIDE SEQUENCE [LARGE SCALE GENOMIC DNA]</scope>
    <source>
        <strain evidence="1">SOD</strain>
    </source>
</reference>
<evidence type="ECO:0000313" key="1">
    <source>
        <dbReference type="EMBL" id="MBT9432947.1"/>
    </source>
</evidence>
<comment type="caution">
    <text evidence="1">The sequence shown here is derived from an EMBL/GenBank/DDBJ whole genome shotgun (WGS) entry which is preliminary data.</text>
</comment>
<dbReference type="Gene3D" id="1.10.260.40">
    <property type="entry name" value="lambda repressor-like DNA-binding domains"/>
    <property type="match status" value="1"/>
</dbReference>
<accession>A0ABS5YE05</accession>
<name>A0ABS5YE05_9GAMM</name>
<dbReference type="InterPro" id="IPR010982">
    <property type="entry name" value="Lambda_DNA-bd_dom_sf"/>
</dbReference>
<gene>
    <name evidence="1" type="ORF">JZM24_13860</name>
</gene>
<protein>
    <submittedName>
        <fullName evidence="1">Uncharacterized protein</fullName>
    </submittedName>
</protein>